<dbReference type="AlphaFoldDB" id="A0A0E0D9C3"/>
<reference evidence="5" key="1">
    <citation type="submission" date="2015-04" db="UniProtKB">
        <authorList>
            <consortium name="EnsemblPlants"/>
        </authorList>
    </citation>
    <scope>IDENTIFICATION</scope>
</reference>
<evidence type="ECO:0000259" key="4">
    <source>
        <dbReference type="Pfam" id="PF25553"/>
    </source>
</evidence>
<evidence type="ECO:0000313" key="5">
    <source>
        <dbReference type="EnsemblPlants" id="OMERI03G37190.1"/>
    </source>
</evidence>
<keyword evidence="3" id="KW-0833">Ubl conjugation pathway</keyword>
<dbReference type="GO" id="GO:0016567">
    <property type="term" value="P:protein ubiquitination"/>
    <property type="evidence" value="ECO:0007669"/>
    <property type="project" value="UniProtKB-UniPathway"/>
</dbReference>
<evidence type="ECO:0000313" key="6">
    <source>
        <dbReference type="Proteomes" id="UP000008021"/>
    </source>
</evidence>
<dbReference type="InterPro" id="IPR038920">
    <property type="entry name" value="At3g05675-like"/>
</dbReference>
<reference evidence="5" key="2">
    <citation type="submission" date="2018-05" db="EMBL/GenBank/DDBJ databases">
        <title>OmerRS3 (Oryza meridionalis Reference Sequence Version 3).</title>
        <authorList>
            <person name="Zhang J."/>
            <person name="Kudrna D."/>
            <person name="Lee S."/>
            <person name="Talag J."/>
            <person name="Welchert J."/>
            <person name="Wing R.A."/>
        </authorList>
    </citation>
    <scope>NUCLEOTIDE SEQUENCE [LARGE SCALE GENOMIC DNA]</scope>
    <source>
        <strain evidence="5">cv. OR44</strain>
    </source>
</reference>
<dbReference type="PANTHER" id="PTHR31060:SF33">
    <property type="entry name" value="OS04G0278000 PROTEIN"/>
    <property type="match status" value="1"/>
</dbReference>
<dbReference type="Proteomes" id="UP000008021">
    <property type="component" value="Chromosome 3"/>
</dbReference>
<dbReference type="InterPro" id="IPR058039">
    <property type="entry name" value="At3g05675-like_ankyrin"/>
</dbReference>
<dbReference type="PANTHER" id="PTHR31060">
    <property type="entry name" value="OSJNBA0011J08.25 PROTEIN-RELATED"/>
    <property type="match status" value="1"/>
</dbReference>
<proteinExistence type="predicted"/>
<evidence type="ECO:0000256" key="2">
    <source>
        <dbReference type="ARBA" id="ARBA00004906"/>
    </source>
</evidence>
<dbReference type="eggNOG" id="ENOG502QV9R">
    <property type="taxonomic scope" value="Eukaryota"/>
</dbReference>
<feature type="domain" description="At3g05675-like ankyrin-like" evidence="4">
    <location>
        <begin position="42"/>
        <end position="168"/>
    </location>
</feature>
<evidence type="ECO:0000256" key="3">
    <source>
        <dbReference type="ARBA" id="ARBA00022786"/>
    </source>
</evidence>
<accession>A0A0E0D9C3</accession>
<comment type="function">
    <text evidence="1">May act as a substrate-specific adapter of an E3 ubiquitin-protein ligase complex (CUL3-RBX1-BTB) which mediates the ubiquitination and subsequent proteasomal degradation of target proteins.</text>
</comment>
<organism evidence="5">
    <name type="scientific">Oryza meridionalis</name>
    <dbReference type="NCBI Taxonomy" id="40149"/>
    <lineage>
        <taxon>Eukaryota</taxon>
        <taxon>Viridiplantae</taxon>
        <taxon>Streptophyta</taxon>
        <taxon>Embryophyta</taxon>
        <taxon>Tracheophyta</taxon>
        <taxon>Spermatophyta</taxon>
        <taxon>Magnoliopsida</taxon>
        <taxon>Liliopsida</taxon>
        <taxon>Poales</taxon>
        <taxon>Poaceae</taxon>
        <taxon>BOP clade</taxon>
        <taxon>Oryzoideae</taxon>
        <taxon>Oryzeae</taxon>
        <taxon>Oryzinae</taxon>
        <taxon>Oryza</taxon>
    </lineage>
</organism>
<dbReference type="EnsemblPlants" id="OMERI03G37190.1">
    <property type="protein sequence ID" value="OMERI03G37190.1"/>
    <property type="gene ID" value="OMERI03G37190"/>
</dbReference>
<sequence>MKSLVKWSSQQKLSLSKGFVWTKQSGSVEHFMEDLCPDKAVRDSKPMIERVTKQTENLNWLIDILVNNDMAEEFVELWAKQEDFISMHGQASAMYELSRISANVFIVLGKGKVQCPSDLRSQLLYLWFRPMLMDFGLQRCYKGLDMRMLEDNLGQAFLTLPLQQQQSL</sequence>
<dbReference type="Pfam" id="PF25553">
    <property type="entry name" value="BTB-POZ_ANK-like"/>
    <property type="match status" value="1"/>
</dbReference>
<protein>
    <recommendedName>
        <fullName evidence="4">At3g05675-like ankyrin-like domain-containing protein</fullName>
    </recommendedName>
</protein>
<keyword evidence="6" id="KW-1185">Reference proteome</keyword>
<dbReference type="HOGENOM" id="CLU_1589063_0_0_1"/>
<evidence type="ECO:0000256" key="1">
    <source>
        <dbReference type="ARBA" id="ARBA00002668"/>
    </source>
</evidence>
<dbReference type="STRING" id="40149.A0A0E0D9C3"/>
<comment type="pathway">
    <text evidence="2">Protein modification; protein ubiquitination.</text>
</comment>
<dbReference type="Gramene" id="OMERI03G37190.1">
    <property type="protein sequence ID" value="OMERI03G37190.1"/>
    <property type="gene ID" value="OMERI03G37190"/>
</dbReference>
<dbReference type="UniPathway" id="UPA00143"/>
<name>A0A0E0D9C3_9ORYZ</name>